<reference evidence="3 4" key="1">
    <citation type="journal article" date="2018" name="Nat. Genet.">
        <title>The Rosa genome provides new insights in the design of modern roses.</title>
        <authorList>
            <person name="Bendahmane M."/>
        </authorList>
    </citation>
    <scope>NUCLEOTIDE SEQUENCE [LARGE SCALE GENOMIC DNA]</scope>
    <source>
        <strain evidence="4">cv. Old Blush</strain>
    </source>
</reference>
<proteinExistence type="predicted"/>
<evidence type="ECO:0000313" key="3">
    <source>
        <dbReference type="EMBL" id="PRQ38051.1"/>
    </source>
</evidence>
<keyword evidence="1" id="KW-0406">Ion transport</keyword>
<dbReference type="GO" id="GO:0034220">
    <property type="term" value="P:monoatomic ion transmembrane transport"/>
    <property type="evidence" value="ECO:0007669"/>
    <property type="project" value="UniProtKB-KW"/>
</dbReference>
<dbReference type="GO" id="GO:0016020">
    <property type="term" value="C:membrane"/>
    <property type="evidence" value="ECO:0007669"/>
    <property type="project" value="UniProtKB-SubCell"/>
</dbReference>
<gene>
    <name evidence="3" type="ORF">RchiOBHm_Chr4g0409521</name>
</gene>
<accession>A0A2P6QV42</accession>
<dbReference type="PANTHER" id="PTHR45651:SF68">
    <property type="entry name" value="ION TRANSPORT DOMAIN-CONTAINING PROTEIN"/>
    <property type="match status" value="1"/>
</dbReference>
<keyword evidence="2" id="KW-0472">Membrane</keyword>
<evidence type="ECO:0000313" key="4">
    <source>
        <dbReference type="Proteomes" id="UP000238479"/>
    </source>
</evidence>
<dbReference type="STRING" id="74649.A0A2P6QV42"/>
<evidence type="ECO:0000256" key="1">
    <source>
        <dbReference type="ARBA" id="ARBA00023303"/>
    </source>
</evidence>
<name>A0A2P6QV42_ROSCH</name>
<keyword evidence="2" id="KW-1133">Transmembrane helix</keyword>
<feature type="transmembrane region" description="Helical" evidence="2">
    <location>
        <begin position="89"/>
        <end position="111"/>
    </location>
</feature>
<dbReference type="Gramene" id="PRQ38051">
    <property type="protein sequence ID" value="PRQ38051"/>
    <property type="gene ID" value="RchiOBHm_Chr4g0409521"/>
</dbReference>
<organism evidence="3 4">
    <name type="scientific">Rosa chinensis</name>
    <name type="common">China rose</name>
    <dbReference type="NCBI Taxonomy" id="74649"/>
    <lineage>
        <taxon>Eukaryota</taxon>
        <taxon>Viridiplantae</taxon>
        <taxon>Streptophyta</taxon>
        <taxon>Embryophyta</taxon>
        <taxon>Tracheophyta</taxon>
        <taxon>Spermatophyta</taxon>
        <taxon>Magnoliopsida</taxon>
        <taxon>eudicotyledons</taxon>
        <taxon>Gunneridae</taxon>
        <taxon>Pentapetalae</taxon>
        <taxon>rosids</taxon>
        <taxon>fabids</taxon>
        <taxon>Rosales</taxon>
        <taxon>Rosaceae</taxon>
        <taxon>Rosoideae</taxon>
        <taxon>Rosoideae incertae sedis</taxon>
        <taxon>Rosa</taxon>
    </lineage>
</organism>
<protein>
    <submittedName>
        <fullName evidence="3">Uncharacterized protein</fullName>
    </submittedName>
</protein>
<dbReference type="PANTHER" id="PTHR45651">
    <property type="entry name" value="CYCLIC NUCLEOTIDE-GATED ION CHANNEL 15-RELATED-RELATED"/>
    <property type="match status" value="1"/>
</dbReference>
<keyword evidence="1" id="KW-0407">Ion channel</keyword>
<dbReference type="AlphaFoldDB" id="A0A2P6QV42"/>
<evidence type="ECO:0000256" key="2">
    <source>
        <dbReference type="SAM" id="Phobius"/>
    </source>
</evidence>
<comment type="caution">
    <text evidence="3">The sequence shown here is derived from an EMBL/GenBank/DDBJ whole genome shotgun (WGS) entry which is preliminary data.</text>
</comment>
<keyword evidence="2" id="KW-0812">Transmembrane</keyword>
<keyword evidence="4" id="KW-1185">Reference proteome</keyword>
<dbReference type="EMBL" id="PDCK01000042">
    <property type="protein sequence ID" value="PRQ38051.1"/>
    <property type="molecule type" value="Genomic_DNA"/>
</dbReference>
<sequence length="124" mass="14079">MKHNTSECNFYCNQDISSRNMTFIRSLDEFCLVDVPANATAPFHFGIFLDSLKSGNMGQINFAKKISYSFWWGLRNLSNFGTNLETSTYVWENCFAILTSTVGLLLFLYLIGKVQVSELIFSSS</sequence>
<keyword evidence="1" id="KW-0813">Transport</keyword>
<dbReference type="Proteomes" id="UP000238479">
    <property type="component" value="Chromosome 4"/>
</dbReference>